<evidence type="ECO:0000259" key="4">
    <source>
        <dbReference type="PROSITE" id="PS50949"/>
    </source>
</evidence>
<reference evidence="5 6" key="1">
    <citation type="submission" date="2018-05" db="EMBL/GenBank/DDBJ databases">
        <title>Acuticoccus sediminis sp. nov., isolated from deep-sea sediment of Indian Ocean.</title>
        <authorList>
            <person name="Liu X."/>
            <person name="Lai Q."/>
            <person name="Du Y."/>
            <person name="Sun F."/>
            <person name="Zhang X."/>
            <person name="Wang S."/>
            <person name="Shao Z."/>
        </authorList>
    </citation>
    <scope>NUCLEOTIDE SEQUENCE [LARGE SCALE GENOMIC DNA]</scope>
    <source>
        <strain evidence="5 6">PTG4-2</strain>
    </source>
</reference>
<protein>
    <submittedName>
        <fullName evidence="5">GntR family transcriptional regulator</fullName>
    </submittedName>
</protein>
<dbReference type="SUPFAM" id="SSF46785">
    <property type="entry name" value="Winged helix' DNA-binding domain"/>
    <property type="match status" value="1"/>
</dbReference>
<evidence type="ECO:0000256" key="2">
    <source>
        <dbReference type="ARBA" id="ARBA00023125"/>
    </source>
</evidence>
<dbReference type="InterPro" id="IPR036390">
    <property type="entry name" value="WH_DNA-bd_sf"/>
</dbReference>
<dbReference type="OrthoDB" id="9028214at2"/>
<proteinExistence type="predicted"/>
<dbReference type="Pfam" id="PF00392">
    <property type="entry name" value="GntR"/>
    <property type="match status" value="1"/>
</dbReference>
<dbReference type="Gene3D" id="1.20.120.530">
    <property type="entry name" value="GntR ligand-binding domain-like"/>
    <property type="match status" value="1"/>
</dbReference>
<dbReference type="AlphaFoldDB" id="A0A8B2NMI0"/>
<dbReference type="SUPFAM" id="SSF48008">
    <property type="entry name" value="GntR ligand-binding domain-like"/>
    <property type="match status" value="1"/>
</dbReference>
<dbReference type="Pfam" id="PF07729">
    <property type="entry name" value="FCD"/>
    <property type="match status" value="1"/>
</dbReference>
<comment type="caution">
    <text evidence="5">The sequence shown here is derived from an EMBL/GenBank/DDBJ whole genome shotgun (WGS) entry which is preliminary data.</text>
</comment>
<keyword evidence="2" id="KW-0238">DNA-binding</keyword>
<dbReference type="EMBL" id="QHHQ01000003">
    <property type="protein sequence ID" value="RAI00886.1"/>
    <property type="molecule type" value="Genomic_DNA"/>
</dbReference>
<name>A0A8B2NMI0_9HYPH</name>
<dbReference type="InterPro" id="IPR036388">
    <property type="entry name" value="WH-like_DNA-bd_sf"/>
</dbReference>
<evidence type="ECO:0000256" key="1">
    <source>
        <dbReference type="ARBA" id="ARBA00023015"/>
    </source>
</evidence>
<dbReference type="NCBIfam" id="NF003011">
    <property type="entry name" value="PRK03837.1"/>
    <property type="match status" value="1"/>
</dbReference>
<dbReference type="InterPro" id="IPR011711">
    <property type="entry name" value="GntR_C"/>
</dbReference>
<dbReference type="PRINTS" id="PR00035">
    <property type="entry name" value="HTHGNTR"/>
</dbReference>
<dbReference type="Proteomes" id="UP000249590">
    <property type="component" value="Unassembled WGS sequence"/>
</dbReference>
<feature type="domain" description="HTH gntR-type" evidence="4">
    <location>
        <begin position="13"/>
        <end position="80"/>
    </location>
</feature>
<keyword evidence="6" id="KW-1185">Reference proteome</keyword>
<dbReference type="PANTHER" id="PTHR43537:SF5">
    <property type="entry name" value="UXU OPERON TRANSCRIPTIONAL REGULATOR"/>
    <property type="match status" value="1"/>
</dbReference>
<dbReference type="PANTHER" id="PTHR43537">
    <property type="entry name" value="TRANSCRIPTIONAL REGULATOR, GNTR FAMILY"/>
    <property type="match status" value="1"/>
</dbReference>
<dbReference type="InterPro" id="IPR008920">
    <property type="entry name" value="TF_FadR/GntR_C"/>
</dbReference>
<evidence type="ECO:0000256" key="3">
    <source>
        <dbReference type="ARBA" id="ARBA00023163"/>
    </source>
</evidence>
<dbReference type="Gene3D" id="1.10.10.10">
    <property type="entry name" value="Winged helix-like DNA-binding domain superfamily/Winged helix DNA-binding domain"/>
    <property type="match status" value="1"/>
</dbReference>
<evidence type="ECO:0000313" key="6">
    <source>
        <dbReference type="Proteomes" id="UP000249590"/>
    </source>
</evidence>
<sequence>MGDEPASDRIVRRKLSDQVFERLHAMIGSELKPGDVLPSERDLMERFGVGRPAIREALQSLQNKGLITIAHGERSRVNVLSTDLAVEQMNEVARLLLSTEPSNLDYLKEARRLFETGVVGIAARNATAEDVADLRSLVGEQASHLGDAPAFVAVDMRFHVRIAALTGNPIIVTVSDAMLRWLFEYHHSLLHWSGNEDVTLAEHARIVDLIEAGDADGAVEAMRAHLDRSDALYVHRS</sequence>
<dbReference type="SMART" id="SM00345">
    <property type="entry name" value="HTH_GNTR"/>
    <property type="match status" value="1"/>
</dbReference>
<organism evidence="5 6">
    <name type="scientific">Acuticoccus sediminis</name>
    <dbReference type="NCBI Taxonomy" id="2184697"/>
    <lineage>
        <taxon>Bacteria</taxon>
        <taxon>Pseudomonadati</taxon>
        <taxon>Pseudomonadota</taxon>
        <taxon>Alphaproteobacteria</taxon>
        <taxon>Hyphomicrobiales</taxon>
        <taxon>Amorphaceae</taxon>
        <taxon>Acuticoccus</taxon>
    </lineage>
</organism>
<accession>A0A8B2NMI0</accession>
<dbReference type="GO" id="GO:0003700">
    <property type="term" value="F:DNA-binding transcription factor activity"/>
    <property type="evidence" value="ECO:0007669"/>
    <property type="project" value="InterPro"/>
</dbReference>
<dbReference type="CDD" id="cd07377">
    <property type="entry name" value="WHTH_GntR"/>
    <property type="match status" value="1"/>
</dbReference>
<gene>
    <name evidence="5" type="ORF">DLJ53_16785</name>
</gene>
<dbReference type="SMART" id="SM00895">
    <property type="entry name" value="FCD"/>
    <property type="match status" value="1"/>
</dbReference>
<keyword evidence="3" id="KW-0804">Transcription</keyword>
<dbReference type="InterPro" id="IPR000524">
    <property type="entry name" value="Tscrpt_reg_HTH_GntR"/>
</dbReference>
<keyword evidence="1" id="KW-0805">Transcription regulation</keyword>
<evidence type="ECO:0000313" key="5">
    <source>
        <dbReference type="EMBL" id="RAI00886.1"/>
    </source>
</evidence>
<dbReference type="GO" id="GO:0003677">
    <property type="term" value="F:DNA binding"/>
    <property type="evidence" value="ECO:0007669"/>
    <property type="project" value="UniProtKB-KW"/>
</dbReference>
<dbReference type="PROSITE" id="PS50949">
    <property type="entry name" value="HTH_GNTR"/>
    <property type="match status" value="1"/>
</dbReference>